<dbReference type="SUPFAM" id="SSF55904">
    <property type="entry name" value="Ornithine decarboxylase C-terminal domain"/>
    <property type="match status" value="1"/>
</dbReference>
<dbReference type="Gene3D" id="3.90.100.10">
    <property type="entry name" value="Orn/Lys/Arg decarboxylase, C-terminal domain"/>
    <property type="match status" value="1"/>
</dbReference>
<dbReference type="InterPro" id="IPR008286">
    <property type="entry name" value="Prn/Lys/Arg_de-COase_C"/>
</dbReference>
<dbReference type="InterPro" id="IPR015421">
    <property type="entry name" value="PyrdxlP-dep_Trfase_major"/>
</dbReference>
<keyword evidence="3" id="KW-0210">Decarboxylase</keyword>
<dbReference type="InterPro" id="IPR036633">
    <property type="entry name" value="Prn/Lys/Arg_de-COase_C_sf"/>
</dbReference>
<keyword evidence="5" id="KW-0456">Lyase</keyword>
<name>A0A1G7L627_9ACTN</name>
<feature type="domain" description="Orn/Lys/Arg decarboxylases family 1 pyridoxal-P attachment site" evidence="6">
    <location>
        <begin position="13"/>
        <end position="296"/>
    </location>
</feature>
<dbReference type="GO" id="GO:0016831">
    <property type="term" value="F:carboxy-lyase activity"/>
    <property type="evidence" value="ECO:0007669"/>
    <property type="project" value="UniProtKB-KW"/>
</dbReference>
<dbReference type="InterPro" id="IPR000310">
    <property type="entry name" value="Orn/Lys/Arg_deCO2ase_major_dom"/>
</dbReference>
<comment type="cofactor">
    <cofactor evidence="1">
        <name>pyridoxal 5'-phosphate</name>
        <dbReference type="ChEBI" id="CHEBI:597326"/>
    </cofactor>
</comment>
<dbReference type="InterPro" id="IPR015424">
    <property type="entry name" value="PyrdxlP-dep_Trfase"/>
</dbReference>
<dbReference type="Pfam" id="PF03711">
    <property type="entry name" value="OKR_DC_1_C"/>
    <property type="match status" value="1"/>
</dbReference>
<evidence type="ECO:0000256" key="5">
    <source>
        <dbReference type="ARBA" id="ARBA00023239"/>
    </source>
</evidence>
<evidence type="ECO:0000256" key="1">
    <source>
        <dbReference type="ARBA" id="ARBA00001933"/>
    </source>
</evidence>
<protein>
    <submittedName>
        <fullName evidence="8">Lysine decarboxylase</fullName>
    </submittedName>
</protein>
<dbReference type="EMBL" id="FNCF01000001">
    <property type="protein sequence ID" value="SDF44903.1"/>
    <property type="molecule type" value="Genomic_DNA"/>
</dbReference>
<dbReference type="PANTHER" id="PTHR43277">
    <property type="entry name" value="ARGININE DECARBOXYLASE"/>
    <property type="match status" value="1"/>
</dbReference>
<dbReference type="SUPFAM" id="SSF53383">
    <property type="entry name" value="PLP-dependent transferases"/>
    <property type="match status" value="1"/>
</dbReference>
<evidence type="ECO:0000256" key="2">
    <source>
        <dbReference type="ARBA" id="ARBA00010671"/>
    </source>
</evidence>
<dbReference type="PANTHER" id="PTHR43277:SF4">
    <property type="entry name" value="ARGININE DECARBOXYLASE"/>
    <property type="match status" value="1"/>
</dbReference>
<dbReference type="AlphaFoldDB" id="A0A1G7L627"/>
<sequence length="472" mass="47879">MAADPRGLRGDAPLLDAWLRFREQAPTPFTIPGHKQRTDLVGDVVAGDVPLYGGLDTVKLAGGLLADAEARAAALWGADVCRFSTGGATHANQAVALALGRPGDRVVVSRTLHRSLLLGLVLAGLTPVWVRPDVDPATGLPLGVPPAAVARALAAAPDAVAVLVGDPSYIGTVGDVAGLTAVAHGHGVPLVVDGAWAAHAGFHPDLPRHALQLGADVLVTSAHKTLPAWSQAALVLARTQRVDPARLDAGVEATATTSPAGAVLASTDAARALLARDGEQLLGAALAATRRARERLAVVPGLVVLDGPGTDPLKLVLVLPGTGADGVVVEQDLLAAGVPVEAAERDLLVAVVSLADDDTTLQRFTDAVVGSLGRRRGAPRPVVGAGVYAVDPEQVLAPREAFFADAEPVPFAAAVGRVSAELVAPYPPGIPVLAPGERVTEAAAGALLAARDAGVRVAYAADPTLGTLRVVR</sequence>
<evidence type="ECO:0000259" key="6">
    <source>
        <dbReference type="Pfam" id="PF01276"/>
    </source>
</evidence>
<dbReference type="Gene3D" id="3.40.640.10">
    <property type="entry name" value="Type I PLP-dependent aspartate aminotransferase-like (Major domain)"/>
    <property type="match status" value="1"/>
</dbReference>
<dbReference type="Pfam" id="PF01276">
    <property type="entry name" value="OKR_DC_1"/>
    <property type="match status" value="1"/>
</dbReference>
<reference evidence="9" key="1">
    <citation type="submission" date="2016-10" db="EMBL/GenBank/DDBJ databases">
        <authorList>
            <person name="Varghese N."/>
            <person name="Submissions S."/>
        </authorList>
    </citation>
    <scope>NUCLEOTIDE SEQUENCE [LARGE SCALE GENOMIC DNA]</scope>
    <source>
        <strain evidence="9">DSM 44526</strain>
    </source>
</reference>
<evidence type="ECO:0000259" key="7">
    <source>
        <dbReference type="Pfam" id="PF03711"/>
    </source>
</evidence>
<evidence type="ECO:0000313" key="8">
    <source>
        <dbReference type="EMBL" id="SDF44903.1"/>
    </source>
</evidence>
<feature type="domain" description="Orn/Lys/Arg decarboxylase C-terminal" evidence="7">
    <location>
        <begin position="387"/>
        <end position="443"/>
    </location>
</feature>
<evidence type="ECO:0000256" key="3">
    <source>
        <dbReference type="ARBA" id="ARBA00022793"/>
    </source>
</evidence>
<evidence type="ECO:0000313" key="9">
    <source>
        <dbReference type="Proteomes" id="UP000198863"/>
    </source>
</evidence>
<evidence type="ECO:0000256" key="4">
    <source>
        <dbReference type="ARBA" id="ARBA00022898"/>
    </source>
</evidence>
<proteinExistence type="inferred from homology"/>
<keyword evidence="4" id="KW-0663">Pyridoxal phosphate</keyword>
<dbReference type="Proteomes" id="UP000198863">
    <property type="component" value="Unassembled WGS sequence"/>
</dbReference>
<dbReference type="RefSeq" id="WP_091056679.1">
    <property type="nucleotide sequence ID" value="NZ_FNCF01000001.1"/>
</dbReference>
<keyword evidence="9" id="KW-1185">Reference proteome</keyword>
<accession>A0A1G7L627</accession>
<dbReference type="OrthoDB" id="9815233at2"/>
<comment type="similarity">
    <text evidence="2">Belongs to the Orn/Lys/Arg decarboxylase class-I family.</text>
</comment>
<organism evidence="8 9">
    <name type="scientific">Klenkia brasiliensis</name>
    <dbReference type="NCBI Taxonomy" id="333142"/>
    <lineage>
        <taxon>Bacteria</taxon>
        <taxon>Bacillati</taxon>
        <taxon>Actinomycetota</taxon>
        <taxon>Actinomycetes</taxon>
        <taxon>Geodermatophilales</taxon>
        <taxon>Geodermatophilaceae</taxon>
        <taxon>Klenkia</taxon>
    </lineage>
</organism>
<dbReference type="InterPro" id="IPR052357">
    <property type="entry name" value="Orn_Lys_Arg_decarboxylase-I"/>
</dbReference>
<gene>
    <name evidence="8" type="ORF">SAMN05660324_0148</name>
</gene>